<comment type="pathway">
    <text evidence="1">Secondary metabolite biosynthesis; hopanoid biosynthesis.</text>
</comment>
<dbReference type="RefSeq" id="WP_212216396.1">
    <property type="nucleotide sequence ID" value="NZ_JAGUCO010000008.1"/>
</dbReference>
<evidence type="ECO:0000313" key="8">
    <source>
        <dbReference type="Proteomes" id="UP000708576"/>
    </source>
</evidence>
<evidence type="ECO:0008006" key="9">
    <source>
        <dbReference type="Google" id="ProtNLM"/>
    </source>
</evidence>
<accession>A0ABS5JW75</accession>
<dbReference type="PANTHER" id="PTHR11764:SF20">
    <property type="entry name" value="LANOSTEROL SYNTHASE"/>
    <property type="match status" value="1"/>
</dbReference>
<evidence type="ECO:0000256" key="2">
    <source>
        <dbReference type="ARBA" id="ARBA00009755"/>
    </source>
</evidence>
<evidence type="ECO:0000256" key="3">
    <source>
        <dbReference type="ARBA" id="ARBA00022737"/>
    </source>
</evidence>
<keyword evidence="4" id="KW-0472">Membrane</keyword>
<protein>
    <recommendedName>
        <fullName evidence="9">Squalene--hopene cyclase</fullName>
    </recommendedName>
</protein>
<evidence type="ECO:0000259" key="5">
    <source>
        <dbReference type="Pfam" id="PF13243"/>
    </source>
</evidence>
<dbReference type="Proteomes" id="UP000708576">
    <property type="component" value="Unassembled WGS sequence"/>
</dbReference>
<dbReference type="InterPro" id="IPR018333">
    <property type="entry name" value="Squalene_cyclase"/>
</dbReference>
<dbReference type="PANTHER" id="PTHR11764">
    <property type="entry name" value="TERPENE CYCLASE/MUTASE FAMILY MEMBER"/>
    <property type="match status" value="1"/>
</dbReference>
<evidence type="ECO:0000256" key="1">
    <source>
        <dbReference type="ARBA" id="ARBA00004999"/>
    </source>
</evidence>
<comment type="similarity">
    <text evidence="2">Belongs to the terpene cyclase/mutase family.</text>
</comment>
<dbReference type="Pfam" id="PF13249">
    <property type="entry name" value="SQHop_cyclase_N"/>
    <property type="match status" value="1"/>
</dbReference>
<feature type="domain" description="Squalene cyclase N-terminal" evidence="6">
    <location>
        <begin position="16"/>
        <end position="103"/>
    </location>
</feature>
<dbReference type="EMBL" id="JAGUCO010000008">
    <property type="protein sequence ID" value="MBS2099153.1"/>
    <property type="molecule type" value="Genomic_DNA"/>
</dbReference>
<feature type="transmembrane region" description="Helical" evidence="4">
    <location>
        <begin position="173"/>
        <end position="192"/>
    </location>
</feature>
<reference evidence="7 8" key="1">
    <citation type="journal article" date="2015" name="Int. J. Syst. Evol. Microbiol.">
        <title>Carboxylicivirga linearis sp. nov., isolated from a sea cucumber culture pond.</title>
        <authorList>
            <person name="Wang F.Q."/>
            <person name="Zhou Y.X."/>
            <person name="Lin X.Z."/>
            <person name="Chen G.J."/>
            <person name="Du Z.J."/>
        </authorList>
    </citation>
    <scope>NUCLEOTIDE SEQUENCE [LARGE SCALE GENOMIC DNA]</scope>
    <source>
        <strain evidence="7 8">FB218</strain>
    </source>
</reference>
<dbReference type="InterPro" id="IPR008930">
    <property type="entry name" value="Terpenoid_cyclase/PrenylTrfase"/>
</dbReference>
<gene>
    <name evidence="7" type="ORF">KEM10_12750</name>
</gene>
<keyword evidence="4" id="KW-1133">Transmembrane helix</keyword>
<feature type="domain" description="Squalene cyclase C-terminal" evidence="5">
    <location>
        <begin position="308"/>
        <end position="569"/>
    </location>
</feature>
<dbReference type="InterPro" id="IPR032697">
    <property type="entry name" value="SQ_cyclase_N"/>
</dbReference>
<feature type="transmembrane region" description="Helical" evidence="4">
    <location>
        <begin position="134"/>
        <end position="153"/>
    </location>
</feature>
<keyword evidence="4" id="KW-0812">Transmembrane</keyword>
<proteinExistence type="inferred from homology"/>
<dbReference type="Pfam" id="PF13243">
    <property type="entry name" value="SQHop_cyclase_C"/>
    <property type="match status" value="1"/>
</dbReference>
<evidence type="ECO:0000259" key="6">
    <source>
        <dbReference type="Pfam" id="PF13249"/>
    </source>
</evidence>
<keyword evidence="8" id="KW-1185">Reference proteome</keyword>
<dbReference type="InterPro" id="IPR032696">
    <property type="entry name" value="SQ_cyclase_C"/>
</dbReference>
<keyword evidence="3" id="KW-0677">Repeat</keyword>
<name>A0ABS5JW75_9BACT</name>
<dbReference type="SUPFAM" id="SSF48239">
    <property type="entry name" value="Terpenoid cyclases/Protein prenyltransferases"/>
    <property type="match status" value="2"/>
</dbReference>
<organism evidence="7 8">
    <name type="scientific">Carboxylicivirga linearis</name>
    <dbReference type="NCBI Taxonomy" id="1628157"/>
    <lineage>
        <taxon>Bacteria</taxon>
        <taxon>Pseudomonadati</taxon>
        <taxon>Bacteroidota</taxon>
        <taxon>Bacteroidia</taxon>
        <taxon>Marinilabiliales</taxon>
        <taxon>Marinilabiliaceae</taxon>
        <taxon>Carboxylicivirga</taxon>
    </lineage>
</organism>
<evidence type="ECO:0000256" key="4">
    <source>
        <dbReference type="SAM" id="Phobius"/>
    </source>
</evidence>
<sequence>MTNDKQIQVMIETLQQKLAANRVSNDGNWRSTLSSSAISTSVSVFALYMADAEKHKATIEKGQEWLYQTMLPDGTWGDSPESPANMTATLLSYAALFATGKPSSKTKDYIDQTLGGSSDDEIINGVLKYYGKDLTFSAPILIMCALAGVIQEWNKIPQLPFELAILPQSVFRFLQLPVVSYAIPALIAVGILRHKMGRKNVLSPLRDLFIPKSMKVLQSHQPENGGYLEAAPLTAFVTMCLCGAGFKEHSSTQKAVEFLVDTVRKDGSWPIDTNLDSWATALSVRALGSDQPYKEKVAEQIKKLAFQYKHPFTGAEPGGWGWTNRPGAVPDADDTAGALVALHILLDGKPCKEIENGINWLLKLQNRDGGIPTFCKGWGKLPFDASSPDITAHSIQAMHLWYDVLPAELQQKCNKSIDRMLKWMQSIQSKEGELVPLWFGDQNSPDESAPVYGTALAVEYLAEIDNKVAKAVVEKGRNYLISAQNKDGGWGGAKNVPSKVTMTARALSALASLGYYNHEKTQAGITYLVNKHNAGDLFQKEPIGLYFSRLWYSEEMYNITFVLNAMNKLKLIR</sequence>
<comment type="caution">
    <text evidence="7">The sequence shown here is derived from an EMBL/GenBank/DDBJ whole genome shotgun (WGS) entry which is preliminary data.</text>
</comment>
<evidence type="ECO:0000313" key="7">
    <source>
        <dbReference type="EMBL" id="MBS2099153.1"/>
    </source>
</evidence>
<dbReference type="Gene3D" id="1.50.10.20">
    <property type="match status" value="2"/>
</dbReference>